<evidence type="ECO:0000256" key="1">
    <source>
        <dbReference type="ARBA" id="ARBA00004418"/>
    </source>
</evidence>
<evidence type="ECO:0000313" key="4">
    <source>
        <dbReference type="EMBL" id="HHM96794.1"/>
    </source>
</evidence>
<protein>
    <submittedName>
        <fullName evidence="4">Extracellular solute-binding protein</fullName>
    </submittedName>
</protein>
<reference evidence="4" key="1">
    <citation type="journal article" date="2020" name="mSystems">
        <title>Genome- and Community-Level Interaction Insights into Carbon Utilization and Element Cycling Functions of Hydrothermarchaeota in Hydrothermal Sediment.</title>
        <authorList>
            <person name="Zhou Z."/>
            <person name="Liu Y."/>
            <person name="Xu W."/>
            <person name="Pan J."/>
            <person name="Luo Z.H."/>
            <person name="Li M."/>
        </authorList>
    </citation>
    <scope>NUCLEOTIDE SEQUENCE [LARGE SCALE GENOMIC DNA]</scope>
    <source>
        <strain evidence="4">SpSt-1065</strain>
    </source>
</reference>
<dbReference type="EMBL" id="DRWX01000287">
    <property type="protein sequence ID" value="HHM96794.1"/>
    <property type="molecule type" value="Genomic_DNA"/>
</dbReference>
<dbReference type="SUPFAM" id="SSF53850">
    <property type="entry name" value="Periplasmic binding protein-like II"/>
    <property type="match status" value="1"/>
</dbReference>
<feature type="region of interest" description="Disordered" evidence="3">
    <location>
        <begin position="37"/>
        <end position="66"/>
    </location>
</feature>
<accession>A0A7C5VV99</accession>
<sequence length="465" mass="51956">MFRPGGPWATTRRMFLRHLGQAALLATFVGGVGACRSGTSPTPSAAEQVGQTPAPQPTPTASQQTGQTGVVLDFYHDKVAWSDSVDAMGQLAREAIGIGFRSIPYPDTTTYQATVRQSLSTDRPPDLFFWYSGFRLEDVLKSGEVVDLSDIWKQYVDSKQYNPDIPETFRYKDGIYAVPMYMTYYILFYHKPVFERLQLTTPKTWDEFIRICETLKANGVIPMAQTINERWPAMLLFQELIIRSAGPDFYNALMLGQASYEDPEVVTAMDLWGEMIQKGYFTDPGIAFGTTVDTLLPLFSEGRVGMIPIGDWYQSSLLAAGLKPGVDYDVMIMPNVHSDLPPAVIIEFGPLLVSRRSPNREAALQIIDWWLSAEAQQAWTERMGFTPPNTAVQSTNPVTANLKNLLERGNYRLVQQFWDATPPEIVEPAVDEFAKFILNPQSGPAVRAAIQQVATQTWRARGGQQ</sequence>
<dbReference type="PROSITE" id="PS51257">
    <property type="entry name" value="PROKAR_LIPOPROTEIN"/>
    <property type="match status" value="1"/>
</dbReference>
<dbReference type="AlphaFoldDB" id="A0A7C5VV99"/>
<dbReference type="InterPro" id="IPR050490">
    <property type="entry name" value="Bact_solute-bd_prot1"/>
</dbReference>
<dbReference type="GO" id="GO:0042597">
    <property type="term" value="C:periplasmic space"/>
    <property type="evidence" value="ECO:0007669"/>
    <property type="project" value="UniProtKB-SubCell"/>
</dbReference>
<gene>
    <name evidence="4" type="ORF">ENM21_06235</name>
</gene>
<evidence type="ECO:0000256" key="3">
    <source>
        <dbReference type="SAM" id="MobiDB-lite"/>
    </source>
</evidence>
<dbReference type="InterPro" id="IPR006059">
    <property type="entry name" value="SBP"/>
</dbReference>
<comment type="similarity">
    <text evidence="2">Belongs to the bacterial solute-binding protein 1 family.</text>
</comment>
<dbReference type="PANTHER" id="PTHR43649:SF14">
    <property type="entry name" value="BLR3389 PROTEIN"/>
    <property type="match status" value="1"/>
</dbReference>
<proteinExistence type="inferred from homology"/>
<dbReference type="Pfam" id="PF01547">
    <property type="entry name" value="SBP_bac_1"/>
    <property type="match status" value="1"/>
</dbReference>
<dbReference type="PANTHER" id="PTHR43649">
    <property type="entry name" value="ARABINOSE-BINDING PROTEIN-RELATED"/>
    <property type="match status" value="1"/>
</dbReference>
<evidence type="ECO:0000256" key="2">
    <source>
        <dbReference type="ARBA" id="ARBA00008520"/>
    </source>
</evidence>
<comment type="caution">
    <text evidence="4">The sequence shown here is derived from an EMBL/GenBank/DDBJ whole genome shotgun (WGS) entry which is preliminary data.</text>
</comment>
<comment type="subcellular location">
    <subcellularLocation>
        <location evidence="1">Periplasm</location>
    </subcellularLocation>
</comment>
<dbReference type="Gene3D" id="3.40.190.10">
    <property type="entry name" value="Periplasmic binding protein-like II"/>
    <property type="match status" value="2"/>
</dbReference>
<organism evidence="4">
    <name type="scientific">Thermomicrobium roseum</name>
    <dbReference type="NCBI Taxonomy" id="500"/>
    <lineage>
        <taxon>Bacteria</taxon>
        <taxon>Pseudomonadati</taxon>
        <taxon>Thermomicrobiota</taxon>
        <taxon>Thermomicrobia</taxon>
        <taxon>Thermomicrobiales</taxon>
        <taxon>Thermomicrobiaceae</taxon>
        <taxon>Thermomicrobium</taxon>
    </lineage>
</organism>
<name>A0A7C5VV99_THERO</name>